<accession>A0A5J6TF36</accession>
<evidence type="ECO:0000313" key="1">
    <source>
        <dbReference type="EMBL" id="QFG09473.1"/>
    </source>
</evidence>
<evidence type="ECO:0000313" key="2">
    <source>
        <dbReference type="Proteomes" id="UP000326803"/>
    </source>
</evidence>
<dbReference type="GeneID" id="60325656"/>
<gene>
    <name evidence="1" type="primary">91</name>
    <name evidence="1" type="ORF">PBI_YUNA_91</name>
</gene>
<organism evidence="1 2">
    <name type="scientific">Mycobacterium phage Yuna</name>
    <dbReference type="NCBI Taxonomy" id="2599885"/>
    <lineage>
        <taxon>Viruses</taxon>
        <taxon>Duplodnaviria</taxon>
        <taxon>Heunggongvirae</taxon>
        <taxon>Uroviricota</taxon>
        <taxon>Caudoviricetes</taxon>
        <taxon>Weiservirinae</taxon>
        <taxon>Anayavirus</taxon>
        <taxon>Anayavirus yuna</taxon>
    </lineage>
</organism>
<dbReference type="EMBL" id="MN234176">
    <property type="protein sequence ID" value="QFG09473.1"/>
    <property type="molecule type" value="Genomic_DNA"/>
</dbReference>
<dbReference type="RefSeq" id="YP_009954169.1">
    <property type="nucleotide sequence ID" value="NC_051629.1"/>
</dbReference>
<protein>
    <submittedName>
        <fullName evidence="1">Uncharacterized protein</fullName>
    </submittedName>
</protein>
<dbReference type="Proteomes" id="UP000326803">
    <property type="component" value="Segment"/>
</dbReference>
<name>A0A5J6TF36_9CAUD</name>
<sequence>MAEALFLDGPLAGQTRQIPTWGSGQLSSTYLVPEYTGCEWTAEDDHAMLRPFAVHTYTRKPNRLSYGPRWAYAIGAKVGEQLVCTVPYTATARESVAVADFDAMVEQNAREGMQRAAEVEGLVAVDIHEVWRGTVAEARETVRRNPEAFGAARAALTAASITDGSPAAWLAGLVFVVFEAVAMPAAVAA</sequence>
<reference evidence="1 2" key="1">
    <citation type="submission" date="2019-07" db="EMBL/GenBank/DDBJ databases">
        <authorList>
            <person name="Divens A.M."/>
            <person name="Garlena R.A."/>
            <person name="Russell D.A."/>
            <person name="Pope W.H."/>
            <person name="Jacobs-Sera D."/>
            <person name="Hatfull G.F."/>
        </authorList>
    </citation>
    <scope>NUCLEOTIDE SEQUENCE [LARGE SCALE GENOMIC DNA]</scope>
</reference>
<keyword evidence="2" id="KW-1185">Reference proteome</keyword>
<proteinExistence type="predicted"/>
<dbReference type="KEGG" id="vg:60325656"/>